<protein>
    <submittedName>
        <fullName evidence="11">Maltose permease</fullName>
    </submittedName>
</protein>
<evidence type="ECO:0000259" key="10">
    <source>
        <dbReference type="PROSITE" id="PS50850"/>
    </source>
</evidence>
<dbReference type="EMBL" id="JAQHRD010000004">
    <property type="protein sequence ID" value="KAJ6442365.1"/>
    <property type="molecule type" value="Genomic_DNA"/>
</dbReference>
<keyword evidence="5 9" id="KW-1133">Transmembrane helix</keyword>
<feature type="region of interest" description="Disordered" evidence="8">
    <location>
        <begin position="1"/>
        <end position="47"/>
    </location>
</feature>
<evidence type="ECO:0000313" key="11">
    <source>
        <dbReference type="EMBL" id="KAJ6442365.1"/>
    </source>
</evidence>
<feature type="transmembrane region" description="Helical" evidence="9">
    <location>
        <begin position="496"/>
        <end position="514"/>
    </location>
</feature>
<dbReference type="FunFam" id="1.20.1250.20:FF:000078">
    <property type="entry name" value="MFS maltose transporter, putative"/>
    <property type="match status" value="1"/>
</dbReference>
<dbReference type="Proteomes" id="UP001163105">
    <property type="component" value="Unassembled WGS sequence"/>
</dbReference>
<dbReference type="NCBIfam" id="TIGR00879">
    <property type="entry name" value="SP"/>
    <property type="match status" value="1"/>
</dbReference>
<comment type="similarity">
    <text evidence="2 7">Belongs to the major facilitator superfamily. Sugar transporter (TC 2.A.1.1) family.</text>
</comment>
<dbReference type="GO" id="GO:0016020">
    <property type="term" value="C:membrane"/>
    <property type="evidence" value="ECO:0007669"/>
    <property type="project" value="UniProtKB-SubCell"/>
</dbReference>
<evidence type="ECO:0000256" key="2">
    <source>
        <dbReference type="ARBA" id="ARBA00010992"/>
    </source>
</evidence>
<sequence length="595" mass="65839">MEDHDRRHPGTAEPDDDNNVKANNSAQEHREDAMAKPADAQGRGLEIGETREITVTEHELGFWKAIRMYPQATFWAMFFCIAVVMAGFDAQIITSFYALPAFQRKYGDRVGDHYEVSAPWQTALGMGNPIGQAVGALASGYPLQLLGRRKTLAVCCCWSIGFVFVQFFATSIGMLCAGELLGGLAYGFYVVIAPTYASEICPVVLRGVLTASVNLAFVIGQFIAQGCAAGVESRLDEWAYKVPFAIQWVWPVVLLAALPFAPESPYWLIRRGRRDEARKALLKLTSAKDRPDIDNILLGIEQTDLLEREYETSTSFWDCFTGVSLRRTEISVMVYLIQVIGGNPLIGYANYFFEQAGLDSSDAFNMGVGNTALGFTGTLISWPLMNYFLFGRRTIYSSGMILMTILLFVIGFLGIPKGNKGAVWALASLMDIWTFIYQMTVGPICFVIISEISATRLRERTIAVATAVQALASIVFTVAMPYMLNSDEANWGGKTGFLFGGISLLCLVWCFYRLPESRGRTYEELDILFQRQIPARKFKDYDLVAEADAGEQPAASLDVSRVVKTEHAEPRVKTPHQCMHSGNRPIVAMERVGGG</sequence>
<keyword evidence="4 9" id="KW-0812">Transmembrane</keyword>
<gene>
    <name evidence="11" type="primary">MAL</name>
    <name evidence="11" type="ORF">O9K51_05923</name>
</gene>
<comment type="caution">
    <text evidence="11">The sequence shown here is derived from an EMBL/GenBank/DDBJ whole genome shotgun (WGS) entry which is preliminary data.</text>
</comment>
<name>A0AB34FWE3_9HYPO</name>
<dbReference type="Gene3D" id="1.20.1250.20">
    <property type="entry name" value="MFS general substrate transporter like domains"/>
    <property type="match status" value="1"/>
</dbReference>
<evidence type="ECO:0000256" key="4">
    <source>
        <dbReference type="ARBA" id="ARBA00022692"/>
    </source>
</evidence>
<dbReference type="InterPro" id="IPR036259">
    <property type="entry name" value="MFS_trans_sf"/>
</dbReference>
<evidence type="ECO:0000256" key="9">
    <source>
        <dbReference type="SAM" id="Phobius"/>
    </source>
</evidence>
<dbReference type="AlphaFoldDB" id="A0AB34FWE3"/>
<dbReference type="InterPro" id="IPR050360">
    <property type="entry name" value="MFS_Sugar_Transporters"/>
</dbReference>
<dbReference type="Pfam" id="PF00083">
    <property type="entry name" value="Sugar_tr"/>
    <property type="match status" value="1"/>
</dbReference>
<feature type="transmembrane region" description="Helical" evidence="9">
    <location>
        <begin position="363"/>
        <end position="382"/>
    </location>
</feature>
<dbReference type="InterPro" id="IPR005829">
    <property type="entry name" value="Sugar_transporter_CS"/>
</dbReference>
<comment type="subcellular location">
    <subcellularLocation>
        <location evidence="1">Membrane</location>
        <topology evidence="1">Multi-pass membrane protein</topology>
    </subcellularLocation>
</comment>
<dbReference type="InterPro" id="IPR005828">
    <property type="entry name" value="MFS_sugar_transport-like"/>
</dbReference>
<evidence type="ECO:0000256" key="3">
    <source>
        <dbReference type="ARBA" id="ARBA00022448"/>
    </source>
</evidence>
<evidence type="ECO:0000256" key="5">
    <source>
        <dbReference type="ARBA" id="ARBA00022989"/>
    </source>
</evidence>
<dbReference type="SUPFAM" id="SSF103473">
    <property type="entry name" value="MFS general substrate transporter"/>
    <property type="match status" value="1"/>
</dbReference>
<evidence type="ECO:0000256" key="7">
    <source>
        <dbReference type="RuleBase" id="RU003346"/>
    </source>
</evidence>
<feature type="compositionally biased region" description="Basic and acidic residues" evidence="8">
    <location>
        <begin position="1"/>
        <end position="10"/>
    </location>
</feature>
<evidence type="ECO:0000256" key="1">
    <source>
        <dbReference type="ARBA" id="ARBA00004141"/>
    </source>
</evidence>
<feature type="transmembrane region" description="Helical" evidence="9">
    <location>
        <begin position="244"/>
        <end position="269"/>
    </location>
</feature>
<proteinExistence type="inferred from homology"/>
<dbReference type="PANTHER" id="PTHR48022:SF83">
    <property type="entry name" value="MAJOR FACILITATOR SUPERFAMILY (MFS) PROFILE DOMAIN-CONTAINING PROTEIN"/>
    <property type="match status" value="1"/>
</dbReference>
<dbReference type="PROSITE" id="PS50850">
    <property type="entry name" value="MFS"/>
    <property type="match status" value="1"/>
</dbReference>
<feature type="transmembrane region" description="Helical" evidence="9">
    <location>
        <begin position="461"/>
        <end position="484"/>
    </location>
</feature>
<feature type="transmembrane region" description="Helical" evidence="9">
    <location>
        <begin position="204"/>
        <end position="224"/>
    </location>
</feature>
<feature type="transmembrane region" description="Helical" evidence="9">
    <location>
        <begin position="394"/>
        <end position="415"/>
    </location>
</feature>
<dbReference type="GO" id="GO:0005351">
    <property type="term" value="F:carbohydrate:proton symporter activity"/>
    <property type="evidence" value="ECO:0007669"/>
    <property type="project" value="TreeGrafter"/>
</dbReference>
<keyword evidence="6 9" id="KW-0472">Membrane</keyword>
<organism evidence="11 12">
    <name type="scientific">Purpureocillium lavendulum</name>
    <dbReference type="NCBI Taxonomy" id="1247861"/>
    <lineage>
        <taxon>Eukaryota</taxon>
        <taxon>Fungi</taxon>
        <taxon>Dikarya</taxon>
        <taxon>Ascomycota</taxon>
        <taxon>Pezizomycotina</taxon>
        <taxon>Sordariomycetes</taxon>
        <taxon>Hypocreomycetidae</taxon>
        <taxon>Hypocreales</taxon>
        <taxon>Ophiocordycipitaceae</taxon>
        <taxon>Purpureocillium</taxon>
    </lineage>
</organism>
<evidence type="ECO:0000313" key="12">
    <source>
        <dbReference type="Proteomes" id="UP001163105"/>
    </source>
</evidence>
<dbReference type="PROSITE" id="PS00217">
    <property type="entry name" value="SUGAR_TRANSPORT_2"/>
    <property type="match status" value="1"/>
</dbReference>
<feature type="domain" description="Major facilitator superfamily (MFS) profile" evidence="10">
    <location>
        <begin position="75"/>
        <end position="518"/>
    </location>
</feature>
<evidence type="ECO:0000256" key="6">
    <source>
        <dbReference type="ARBA" id="ARBA00023136"/>
    </source>
</evidence>
<dbReference type="InterPro" id="IPR003663">
    <property type="entry name" value="Sugar/inositol_transpt"/>
</dbReference>
<accession>A0AB34FWE3</accession>
<keyword evidence="3 7" id="KW-0813">Transport</keyword>
<feature type="transmembrane region" description="Helical" evidence="9">
    <location>
        <begin position="332"/>
        <end position="351"/>
    </location>
</feature>
<feature type="transmembrane region" description="Helical" evidence="9">
    <location>
        <begin position="421"/>
        <end position="449"/>
    </location>
</feature>
<dbReference type="PANTHER" id="PTHR48022">
    <property type="entry name" value="PLASTIDIC GLUCOSE TRANSPORTER 4"/>
    <property type="match status" value="1"/>
</dbReference>
<keyword evidence="12" id="KW-1185">Reference proteome</keyword>
<feature type="transmembrane region" description="Helical" evidence="9">
    <location>
        <begin position="74"/>
        <end position="99"/>
    </location>
</feature>
<dbReference type="InterPro" id="IPR020846">
    <property type="entry name" value="MFS_dom"/>
</dbReference>
<evidence type="ECO:0000256" key="8">
    <source>
        <dbReference type="SAM" id="MobiDB-lite"/>
    </source>
</evidence>
<reference evidence="11" key="1">
    <citation type="submission" date="2023-01" db="EMBL/GenBank/DDBJ databases">
        <title>The growth and conidiation of Purpureocillium lavendulum are regulated by nitrogen source and histone H3K14 acetylation.</title>
        <authorList>
            <person name="Tang P."/>
            <person name="Han J."/>
            <person name="Zhang C."/>
            <person name="Tang P."/>
            <person name="Qi F."/>
            <person name="Zhang K."/>
            <person name="Liang L."/>
        </authorList>
    </citation>
    <scope>NUCLEOTIDE SEQUENCE</scope>
    <source>
        <strain evidence="11">YMF1.00683</strain>
    </source>
</reference>